<dbReference type="RefSeq" id="NP_986794.1">
    <property type="nucleotide sequence ID" value="NM_211856.1"/>
</dbReference>
<evidence type="ECO:0000256" key="1">
    <source>
        <dbReference type="ARBA" id="ARBA00022679"/>
    </source>
</evidence>
<name>Q74ZS0_EREGS</name>
<accession>Q74ZS0</accession>
<dbReference type="OrthoDB" id="30840at2759"/>
<dbReference type="PROSITE" id="PS51186">
    <property type="entry name" value="GNAT"/>
    <property type="match status" value="1"/>
</dbReference>
<dbReference type="Pfam" id="PF13673">
    <property type="entry name" value="Acetyltransf_10"/>
    <property type="match status" value="1"/>
</dbReference>
<dbReference type="STRING" id="284811.Q74ZS0"/>
<sequence>MNSMLPLHMYIRPLSPEDAQQVTELEAQGFPPEERASADVVAFRLAACPELCSGLFVRDVVGTEVRGEKLIGHVLGTKLAGAGGERSESYITLASMGAQHDDASDTIAIHSVVIAPEHQKKNLATLMLTDYIQKMSNQKVADKIVIIAREALVPFYERVGFQLVGENQQLKKNPNFAKTKWCDMVRELFNEEYEC</sequence>
<dbReference type="GeneID" id="4623096"/>
<keyword evidence="5" id="KW-1185">Reference proteome</keyword>
<keyword evidence="1" id="KW-0808">Transferase</keyword>
<dbReference type="PANTHER" id="PTHR10908:SF0">
    <property type="entry name" value="SEROTONIN N-ACETYLTRANSFERASE"/>
    <property type="match status" value="1"/>
</dbReference>
<dbReference type="eggNOG" id="KOG4144">
    <property type="taxonomic scope" value="Eukaryota"/>
</dbReference>
<dbReference type="FunFam" id="3.40.630.30:FF:000108">
    <property type="entry name" value="Polyamine acetyltransferase"/>
    <property type="match status" value="1"/>
</dbReference>
<dbReference type="AlphaFoldDB" id="Q74ZS0"/>
<dbReference type="InterPro" id="IPR016181">
    <property type="entry name" value="Acyl_CoA_acyltransferase"/>
</dbReference>
<dbReference type="Proteomes" id="UP000000591">
    <property type="component" value="Chromosome VII"/>
</dbReference>
<protein>
    <submittedName>
        <fullName evidence="4">AGR128Cp</fullName>
    </submittedName>
</protein>
<dbReference type="InterPro" id="IPR000182">
    <property type="entry name" value="GNAT_dom"/>
</dbReference>
<gene>
    <name evidence="4" type="ORF">AGOS_AGR128C</name>
</gene>
<dbReference type="Gene3D" id="3.40.630.30">
    <property type="match status" value="1"/>
</dbReference>
<evidence type="ECO:0000256" key="2">
    <source>
        <dbReference type="ARBA" id="ARBA00023315"/>
    </source>
</evidence>
<proteinExistence type="predicted"/>
<keyword evidence="2" id="KW-0012">Acyltransferase</keyword>
<dbReference type="GO" id="GO:0005737">
    <property type="term" value="C:cytoplasm"/>
    <property type="evidence" value="ECO:0000318"/>
    <property type="project" value="GO_Central"/>
</dbReference>
<dbReference type="GO" id="GO:0004059">
    <property type="term" value="F:aralkylamine N-acetyltransferase activity"/>
    <property type="evidence" value="ECO:0000318"/>
    <property type="project" value="GO_Central"/>
</dbReference>
<dbReference type="PANTHER" id="PTHR10908">
    <property type="entry name" value="SEROTONIN N-ACETYLTRANSFERASE"/>
    <property type="match status" value="1"/>
</dbReference>
<dbReference type="KEGG" id="ago:AGOS_AGR128C"/>
<dbReference type="OMA" id="WLEHAAF"/>
<evidence type="ECO:0000313" key="4">
    <source>
        <dbReference type="EMBL" id="AAS54618.1"/>
    </source>
</evidence>
<dbReference type="InterPro" id="IPR051635">
    <property type="entry name" value="SNAT-like"/>
</dbReference>
<dbReference type="HOGENOM" id="CLU_061829_0_2_1"/>
<dbReference type="SUPFAM" id="SSF55729">
    <property type="entry name" value="Acyl-CoA N-acyltransferases (Nat)"/>
    <property type="match status" value="1"/>
</dbReference>
<dbReference type="InParanoid" id="Q74ZS0"/>
<dbReference type="FunCoup" id="Q74ZS0">
    <property type="interactions" value="292"/>
</dbReference>
<feature type="domain" description="N-acetyltransferase" evidence="3">
    <location>
        <begin position="9"/>
        <end position="183"/>
    </location>
</feature>
<evidence type="ECO:0000313" key="5">
    <source>
        <dbReference type="Proteomes" id="UP000000591"/>
    </source>
</evidence>
<dbReference type="EMBL" id="AE016820">
    <property type="protein sequence ID" value="AAS54618.1"/>
    <property type="molecule type" value="Genomic_DNA"/>
</dbReference>
<reference evidence="5" key="2">
    <citation type="journal article" date="2013" name="G3 (Bethesda)">
        <title>Genomes of Ashbya fungi isolated from insects reveal four mating-type loci, numerous translocations, lack of transposons, and distinct gene duplications.</title>
        <authorList>
            <person name="Dietrich F.S."/>
            <person name="Voegeli S."/>
            <person name="Kuo S."/>
            <person name="Philippsen P."/>
        </authorList>
    </citation>
    <scope>GENOME REANNOTATION</scope>
    <source>
        <strain evidence="5">ATCC 10895 / CBS 109.51 / FGSC 9923 / NRRL Y-1056</strain>
    </source>
</reference>
<reference evidence="4 5" key="1">
    <citation type="journal article" date="2004" name="Science">
        <title>The Ashbya gossypii genome as a tool for mapping the ancient Saccharomyces cerevisiae genome.</title>
        <authorList>
            <person name="Dietrich F.S."/>
            <person name="Voegeli S."/>
            <person name="Brachat S."/>
            <person name="Lerch A."/>
            <person name="Gates K."/>
            <person name="Steiner S."/>
            <person name="Mohr C."/>
            <person name="Pohlmann R."/>
            <person name="Luedi P."/>
            <person name="Choi S."/>
            <person name="Wing R.A."/>
            <person name="Flavier A."/>
            <person name="Gaffney T.D."/>
            <person name="Philippsen P."/>
        </authorList>
    </citation>
    <scope>NUCLEOTIDE SEQUENCE [LARGE SCALE GENOMIC DNA]</scope>
    <source>
        <strain evidence="5">ATCC 10895 / CBS 109.51 / FGSC 9923 / NRRL Y-1056</strain>
    </source>
</reference>
<organism evidence="4 5">
    <name type="scientific">Eremothecium gossypii (strain ATCC 10895 / CBS 109.51 / FGSC 9923 / NRRL Y-1056)</name>
    <name type="common">Yeast</name>
    <name type="synonym">Ashbya gossypii</name>
    <dbReference type="NCBI Taxonomy" id="284811"/>
    <lineage>
        <taxon>Eukaryota</taxon>
        <taxon>Fungi</taxon>
        <taxon>Dikarya</taxon>
        <taxon>Ascomycota</taxon>
        <taxon>Saccharomycotina</taxon>
        <taxon>Saccharomycetes</taxon>
        <taxon>Saccharomycetales</taxon>
        <taxon>Saccharomycetaceae</taxon>
        <taxon>Eremothecium</taxon>
    </lineage>
</organism>
<evidence type="ECO:0000259" key="3">
    <source>
        <dbReference type="PROSITE" id="PS51186"/>
    </source>
</evidence>